<evidence type="ECO:0000313" key="4">
    <source>
        <dbReference type="Proteomes" id="UP000487596"/>
    </source>
</evidence>
<evidence type="ECO:0000313" key="2">
    <source>
        <dbReference type="EMBL" id="SEA54858.1"/>
    </source>
</evidence>
<dbReference type="Proteomes" id="UP000183040">
    <property type="component" value="Unassembled WGS sequence"/>
</dbReference>
<dbReference type="EMBL" id="FNRP01000008">
    <property type="protein sequence ID" value="SEA54858.1"/>
    <property type="molecule type" value="Genomic_DNA"/>
</dbReference>
<accession>A0A1H4C3B9</accession>
<organism evidence="2 3">
    <name type="scientific">Bacteroides xylanisolvens</name>
    <dbReference type="NCBI Taxonomy" id="371601"/>
    <lineage>
        <taxon>Bacteria</taxon>
        <taxon>Pseudomonadati</taxon>
        <taxon>Bacteroidota</taxon>
        <taxon>Bacteroidia</taxon>
        <taxon>Bacteroidales</taxon>
        <taxon>Bacteroidaceae</taxon>
        <taxon>Bacteroides</taxon>
    </lineage>
</organism>
<evidence type="ECO:0000313" key="3">
    <source>
        <dbReference type="Proteomes" id="UP000183040"/>
    </source>
</evidence>
<sequence length="94" mass="10443">MDNILLSTFLPLLDYTSDMVNSAFTKVNATDYAIAEFDRVGMESVPLAKMFNPLDSVLDGLPSTITSNTLLGYAPRYIDYRTDVDFSFGGFKII</sequence>
<evidence type="ECO:0000313" key="1">
    <source>
        <dbReference type="EMBL" id="KAB6140102.1"/>
    </source>
</evidence>
<protein>
    <submittedName>
        <fullName evidence="2">Uncharacterized protein</fullName>
    </submittedName>
</protein>
<dbReference type="RefSeq" id="WP_062694361.1">
    <property type="nucleotide sequence ID" value="NZ_FNRP01000008.1"/>
</dbReference>
<dbReference type="AlphaFoldDB" id="A0A1H4C3B9"/>
<name>A0A1H4C3B9_9BACE</name>
<reference evidence="1 4" key="2">
    <citation type="journal article" date="2019" name="Nat. Med.">
        <title>A library of human gut bacterial isolates paired with longitudinal multiomics data enables mechanistic microbiome research.</title>
        <authorList>
            <person name="Poyet M."/>
            <person name="Groussin M."/>
            <person name="Gibbons S.M."/>
            <person name="Avila-Pacheco J."/>
            <person name="Jiang X."/>
            <person name="Kearney S.M."/>
            <person name="Perrotta A.R."/>
            <person name="Berdy B."/>
            <person name="Zhao S."/>
            <person name="Lieberman T.D."/>
            <person name="Swanson P.K."/>
            <person name="Smith M."/>
            <person name="Roesemann S."/>
            <person name="Alexander J.E."/>
            <person name="Rich S.A."/>
            <person name="Livny J."/>
            <person name="Vlamakis H."/>
            <person name="Clish C."/>
            <person name="Bullock K."/>
            <person name="Deik A."/>
            <person name="Scott J."/>
            <person name="Pierce K.A."/>
            <person name="Xavier R.J."/>
            <person name="Alm E.J."/>
        </authorList>
    </citation>
    <scope>NUCLEOTIDE SEQUENCE [LARGE SCALE GENOMIC DNA]</scope>
    <source>
        <strain evidence="1 4">BIOML-A62</strain>
    </source>
</reference>
<reference evidence="2 3" key="1">
    <citation type="submission" date="2016-10" db="EMBL/GenBank/DDBJ databases">
        <authorList>
            <person name="de Groot N.N."/>
        </authorList>
    </citation>
    <scope>NUCLEOTIDE SEQUENCE [LARGE SCALE GENOMIC DNA]</scope>
    <source>
        <strain evidence="2 3">NLAE-zl-G339</strain>
    </source>
</reference>
<dbReference type="Proteomes" id="UP000487596">
    <property type="component" value="Unassembled WGS sequence"/>
</dbReference>
<proteinExistence type="predicted"/>
<gene>
    <name evidence="1" type="ORF">GA424_07490</name>
    <name evidence="2" type="ORF">SAMN04487924_10830</name>
</gene>
<dbReference type="EMBL" id="WDEH01000009">
    <property type="protein sequence ID" value="KAB6140102.1"/>
    <property type="molecule type" value="Genomic_DNA"/>
</dbReference>